<organism evidence="5 6">
    <name type="scientific">Coemansia reversa (strain ATCC 12441 / NRRL 1564)</name>
    <dbReference type="NCBI Taxonomy" id="763665"/>
    <lineage>
        <taxon>Eukaryota</taxon>
        <taxon>Fungi</taxon>
        <taxon>Fungi incertae sedis</taxon>
        <taxon>Zoopagomycota</taxon>
        <taxon>Kickxellomycotina</taxon>
        <taxon>Kickxellomycetes</taxon>
        <taxon>Kickxellales</taxon>
        <taxon>Kickxellaceae</taxon>
        <taxon>Coemansia</taxon>
    </lineage>
</organism>
<sequence length="1138" mass="122770">MLNAAEGSASPQTCSAPAYTDVKHEYAPKTADVGILSEDEYYDCKSNFSSTKASLETAASQSNHSVCDIGTTSATFGPSPLLRAKHLRSRVSVSSTATGDPVSAASPPVGAIAATPLRRSATARASYSTRHARSTSTSHLVEERARRAVRAMAEAATTGISVREANGRRAGCSSSEQLAVRTGAGLSRLHHVQLYSQTTGTTAEDARSESAIQGSASPETDSRSRSLTNDRRATEVARSASLEARVDPSMRERLRRWMMCFGMVHFDVDQGPTLHLAYPHVEFSSSERAAISFSSMPDSTIHELYDSVYTFNFRVDPLRLGLPKDCVFLHGHVFFRQRRDPLMRRGGFQRSVVIISQRPFHGLFTRLAHALGPLCFDLGSTILEAAAHNVAAWPEPVPGAVYELPFLGMALSVALPPSDASQLLETSGLPLDLFDPGDHILAGVAHDGLFSSFRDALEDLWICWELMILGESLVVLADTPARCSEAIVGLVDIIFPIAYCGDVRPYFTIQDPDFRAIVSKTHVPPNTIVGVSNPFFGEVLSHWQHKLVLGTSARMSQLHAANRDGLDAPTGSGGAGSGGGSSIARQGLHTRHRCAVSKDRPFAEQLRSALRTGKQPPWIVNNMLRRYFIDLTVQFLAPLDRYFATLIPSVCSATAIPPRDRLRGASFSEGYGAPQSTLSWLAAPGALRPWRTSDFLASLVSLGISPQLSRRAPASSAADVFASVFSGSSSSSAAAASRGSNGSNGTTERILPSGSTASTPATAISAFQSWKSKKSVRRISEEWLQLYSQFLKCGNFATWLAHRTNEAQRTLLARFREEVCRGDIHAWCRGYDYPLAMSDRQLAAEIELLDLATMDLGRSSSHQPHVSHVFYHGQAEDERVQAERRRRQLLRDQRARLANTERPVYSSDGSLVGYTQRAATRRVHAPSSLSISQQQQQESKSSANSVGGNSSPVQKHLGQRMTYARRAQSTMLQAAWQIVELLGNVASMPGPLAVRKRSSSGTDGGSDIAAEAGQNPPTAAARAVILAQLSILLEYLAPEDGRVFLPLVADDYEHATINGQVAATSGSAPTALGADGAYPDSLWRRRSADGANPDVVSEESLALHQPVFGERQKRIGDAQASQLMAAVRDSRSATGPGP</sequence>
<evidence type="ECO:0000313" key="5">
    <source>
        <dbReference type="EMBL" id="PIA13962.1"/>
    </source>
</evidence>
<keyword evidence="2" id="KW-0175">Coiled coil</keyword>
<dbReference type="Proteomes" id="UP000242474">
    <property type="component" value="Unassembled WGS sequence"/>
</dbReference>
<feature type="region of interest" description="Disordered" evidence="3">
    <location>
        <begin position="198"/>
        <end position="240"/>
    </location>
</feature>
<dbReference type="AlphaFoldDB" id="A0A2G5B4N5"/>
<feature type="compositionally biased region" description="Low complexity" evidence="3">
    <location>
        <begin position="927"/>
        <end position="945"/>
    </location>
</feature>
<feature type="region of interest" description="Disordered" evidence="3">
    <location>
        <begin position="731"/>
        <end position="758"/>
    </location>
</feature>
<feature type="compositionally biased region" description="Gly residues" evidence="3">
    <location>
        <begin position="571"/>
        <end position="581"/>
    </location>
</feature>
<evidence type="ECO:0000256" key="3">
    <source>
        <dbReference type="SAM" id="MobiDB-lite"/>
    </source>
</evidence>
<feature type="compositionally biased region" description="Polar residues" evidence="3">
    <location>
        <begin position="210"/>
        <end position="219"/>
    </location>
</feature>
<name>A0A2G5B4N5_COERN</name>
<gene>
    <name evidence="5" type="ORF">COEREDRAFT_17238</name>
</gene>
<evidence type="ECO:0000256" key="2">
    <source>
        <dbReference type="SAM" id="Coils"/>
    </source>
</evidence>
<comment type="similarity">
    <text evidence="1">Belongs to the DENND6 family.</text>
</comment>
<dbReference type="STRING" id="763665.A0A2G5B4N5"/>
<dbReference type="InterPro" id="IPR024224">
    <property type="entry name" value="DENND6"/>
</dbReference>
<feature type="compositionally biased region" description="Low complexity" evidence="3">
    <location>
        <begin position="118"/>
        <end position="138"/>
    </location>
</feature>
<feature type="region of interest" description="Disordered" evidence="3">
    <location>
        <begin position="96"/>
        <end position="143"/>
    </location>
</feature>
<evidence type="ECO:0000313" key="6">
    <source>
        <dbReference type="Proteomes" id="UP000242474"/>
    </source>
</evidence>
<dbReference type="PANTHER" id="PTHR13677">
    <property type="entry name" value="LD41638P"/>
    <property type="match status" value="1"/>
</dbReference>
<proteinExistence type="inferred from homology"/>
<accession>A0A2G5B4N5</accession>
<dbReference type="OrthoDB" id="10265409at2759"/>
<evidence type="ECO:0000256" key="1">
    <source>
        <dbReference type="ARBA" id="ARBA00007159"/>
    </source>
</evidence>
<dbReference type="EMBL" id="KZ303524">
    <property type="protein sequence ID" value="PIA13962.1"/>
    <property type="molecule type" value="Genomic_DNA"/>
</dbReference>
<evidence type="ECO:0000259" key="4">
    <source>
        <dbReference type="PROSITE" id="PS50211"/>
    </source>
</evidence>
<feature type="compositionally biased region" description="Basic and acidic residues" evidence="3">
    <location>
        <begin position="220"/>
        <end position="235"/>
    </location>
</feature>
<feature type="region of interest" description="Disordered" evidence="3">
    <location>
        <begin position="563"/>
        <end position="583"/>
    </location>
</feature>
<dbReference type="InterPro" id="IPR037516">
    <property type="entry name" value="Tripartite_DENN"/>
</dbReference>
<feature type="region of interest" description="Disordered" evidence="3">
    <location>
        <begin position="923"/>
        <end position="962"/>
    </location>
</feature>
<feature type="compositionally biased region" description="Low complexity" evidence="3">
    <location>
        <begin position="731"/>
        <end position="745"/>
    </location>
</feature>
<reference evidence="5 6" key="1">
    <citation type="journal article" date="2015" name="Genome Biol. Evol.">
        <title>Phylogenomic analyses indicate that early fungi evolved digesting cell walls of algal ancestors of land plants.</title>
        <authorList>
            <person name="Chang Y."/>
            <person name="Wang S."/>
            <person name="Sekimoto S."/>
            <person name="Aerts A.L."/>
            <person name="Choi C."/>
            <person name="Clum A."/>
            <person name="LaButti K.M."/>
            <person name="Lindquist E.A."/>
            <person name="Yee Ngan C."/>
            <person name="Ohm R.A."/>
            <person name="Salamov A.A."/>
            <person name="Grigoriev I.V."/>
            <person name="Spatafora J.W."/>
            <person name="Berbee M.L."/>
        </authorList>
    </citation>
    <scope>NUCLEOTIDE SEQUENCE [LARGE SCALE GENOMIC DNA]</scope>
    <source>
        <strain evidence="5 6">NRRL 1564</strain>
    </source>
</reference>
<dbReference type="GO" id="GO:0055037">
    <property type="term" value="C:recycling endosome"/>
    <property type="evidence" value="ECO:0007669"/>
    <property type="project" value="TreeGrafter"/>
</dbReference>
<dbReference type="PANTHER" id="PTHR13677:SF0">
    <property type="entry name" value="LD41638P"/>
    <property type="match status" value="1"/>
</dbReference>
<dbReference type="PROSITE" id="PS50211">
    <property type="entry name" value="DENN"/>
    <property type="match status" value="1"/>
</dbReference>
<feature type="domain" description="UDENN" evidence="4">
    <location>
        <begin position="259"/>
        <end position="713"/>
    </location>
</feature>
<protein>
    <submittedName>
        <fullName evidence="5">DUF1630-domain-containing protein</fullName>
    </submittedName>
</protein>
<keyword evidence="6" id="KW-1185">Reference proteome</keyword>
<feature type="coiled-coil region" evidence="2">
    <location>
        <begin position="872"/>
        <end position="900"/>
    </location>
</feature>
<dbReference type="GO" id="GO:0005085">
    <property type="term" value="F:guanyl-nucleotide exchange factor activity"/>
    <property type="evidence" value="ECO:0007669"/>
    <property type="project" value="InterPro"/>
</dbReference>